<dbReference type="AlphaFoldDB" id="A0A7V1ZHS4"/>
<dbReference type="EMBL" id="DSHW01000177">
    <property type="protein sequence ID" value="HEQ88244.1"/>
    <property type="molecule type" value="Genomic_DNA"/>
</dbReference>
<dbReference type="Gene3D" id="3.30.700.10">
    <property type="entry name" value="Glycoprotein, Type 4 Pilin"/>
    <property type="match status" value="1"/>
</dbReference>
<dbReference type="PANTHER" id="PTHR30093:SF2">
    <property type="entry name" value="TYPE II SECRETION SYSTEM PROTEIN H"/>
    <property type="match status" value="1"/>
</dbReference>
<sequence length="300" mass="33369">MSTARHIRETGPKHKTLGWEPRPALSLLEFLVAVAIVAILLALLLPAVQKVRLSASVTREKNKVRQIALAIHMYADNHDRIGYNSIFVEILPYMERGAYYEKMLPNGPKGEALWGAEVMPPYLNEDDPSLAIQRIGVASYCINAQIYKEFHANRSALIRDGMSNTIEITTCYANKKMKRSDQDIYRMLRSWGMEINIVLPPVPPIDIDGVNMTIEMRPAAFANPFYGDVLPGSAEAQSVTFQLRPKIEEADPRIPQSPYTHGLLAGLADGSVRMISPQISPQTFWAAVTPNGGEVLGPDW</sequence>
<keyword evidence="1" id="KW-0472">Membrane</keyword>
<evidence type="ECO:0000256" key="1">
    <source>
        <dbReference type="SAM" id="Phobius"/>
    </source>
</evidence>
<dbReference type="InterPro" id="IPR045584">
    <property type="entry name" value="Pilin-like"/>
</dbReference>
<protein>
    <recommendedName>
        <fullName evidence="3">Prepilin-type N-terminal cleavage/methylation domain-containing protein</fullName>
    </recommendedName>
</protein>
<evidence type="ECO:0000313" key="2">
    <source>
        <dbReference type="EMBL" id="HEQ88244.1"/>
    </source>
</evidence>
<dbReference type="SUPFAM" id="SSF54523">
    <property type="entry name" value="Pili subunits"/>
    <property type="match status" value="1"/>
</dbReference>
<name>A0A7V1ZHS4_9BACT</name>
<dbReference type="PANTHER" id="PTHR30093">
    <property type="entry name" value="GENERAL SECRETION PATHWAY PROTEIN G"/>
    <property type="match status" value="1"/>
</dbReference>
<feature type="transmembrane region" description="Helical" evidence="1">
    <location>
        <begin position="24"/>
        <end position="45"/>
    </location>
</feature>
<comment type="caution">
    <text evidence="2">The sequence shown here is derived from an EMBL/GenBank/DDBJ whole genome shotgun (WGS) entry which is preliminary data.</text>
</comment>
<evidence type="ECO:0008006" key="3">
    <source>
        <dbReference type="Google" id="ProtNLM"/>
    </source>
</evidence>
<organism evidence="2">
    <name type="scientific">Thermoanaerobaculum aquaticum</name>
    <dbReference type="NCBI Taxonomy" id="1312852"/>
    <lineage>
        <taxon>Bacteria</taxon>
        <taxon>Pseudomonadati</taxon>
        <taxon>Acidobacteriota</taxon>
        <taxon>Thermoanaerobaculia</taxon>
        <taxon>Thermoanaerobaculales</taxon>
        <taxon>Thermoanaerobaculaceae</taxon>
        <taxon>Thermoanaerobaculum</taxon>
    </lineage>
</organism>
<keyword evidence="1" id="KW-0812">Transmembrane</keyword>
<reference evidence="2" key="1">
    <citation type="journal article" date="2020" name="mSystems">
        <title>Genome- and Community-Level Interaction Insights into Carbon Utilization and Element Cycling Functions of Hydrothermarchaeota in Hydrothermal Sediment.</title>
        <authorList>
            <person name="Zhou Z."/>
            <person name="Liu Y."/>
            <person name="Xu W."/>
            <person name="Pan J."/>
            <person name="Luo Z.H."/>
            <person name="Li M."/>
        </authorList>
    </citation>
    <scope>NUCLEOTIDE SEQUENCE [LARGE SCALE GENOMIC DNA]</scope>
    <source>
        <strain evidence="2">SpSt-186</strain>
    </source>
</reference>
<gene>
    <name evidence="2" type="ORF">ENP06_02395</name>
</gene>
<keyword evidence="1" id="KW-1133">Transmembrane helix</keyword>
<proteinExistence type="predicted"/>
<accession>A0A7V1ZHS4</accession>